<proteinExistence type="predicted"/>
<name>A0A2H3B7J4_9AGAR</name>
<gene>
    <name evidence="1" type="ORF">ARMSODRAFT_978117</name>
</gene>
<accession>A0A2H3B7J4</accession>
<dbReference type="Proteomes" id="UP000218334">
    <property type="component" value="Unassembled WGS sequence"/>
</dbReference>
<dbReference type="EMBL" id="KZ293444">
    <property type="protein sequence ID" value="PBK65650.1"/>
    <property type="molecule type" value="Genomic_DNA"/>
</dbReference>
<keyword evidence="2" id="KW-1185">Reference proteome</keyword>
<reference evidence="2" key="1">
    <citation type="journal article" date="2017" name="Nat. Ecol. Evol.">
        <title>Genome expansion and lineage-specific genetic innovations in the forest pathogenic fungi Armillaria.</title>
        <authorList>
            <person name="Sipos G."/>
            <person name="Prasanna A.N."/>
            <person name="Walter M.C."/>
            <person name="O'Connor E."/>
            <person name="Balint B."/>
            <person name="Krizsan K."/>
            <person name="Kiss B."/>
            <person name="Hess J."/>
            <person name="Varga T."/>
            <person name="Slot J."/>
            <person name="Riley R."/>
            <person name="Boka B."/>
            <person name="Rigling D."/>
            <person name="Barry K."/>
            <person name="Lee J."/>
            <person name="Mihaltcheva S."/>
            <person name="LaButti K."/>
            <person name="Lipzen A."/>
            <person name="Waldron R."/>
            <person name="Moloney N.M."/>
            <person name="Sperisen C."/>
            <person name="Kredics L."/>
            <person name="Vagvoelgyi C."/>
            <person name="Patrignani A."/>
            <person name="Fitzpatrick D."/>
            <person name="Nagy I."/>
            <person name="Doyle S."/>
            <person name="Anderson J.B."/>
            <person name="Grigoriev I.V."/>
            <person name="Gueldener U."/>
            <person name="Muensterkoetter M."/>
            <person name="Nagy L.G."/>
        </authorList>
    </citation>
    <scope>NUCLEOTIDE SEQUENCE [LARGE SCALE GENOMIC DNA]</scope>
    <source>
        <strain evidence="2">28-4</strain>
    </source>
</reference>
<sequence>MPPDLFSKCARVQALLDRSPTLHSSHSCWERPDPVHLPPTWVPIPISSRGHPEVALHLSLPKKRRILLLDGRLELQYTMSQRRYMIYRGMNSWSNCTSADILDGQTGLESFTWKLSYSVQKRGLWIMEGPTSEVPRLGGVGTPYIGMGPLRNFD</sequence>
<evidence type="ECO:0000313" key="2">
    <source>
        <dbReference type="Proteomes" id="UP000218334"/>
    </source>
</evidence>
<organism evidence="1 2">
    <name type="scientific">Armillaria solidipes</name>
    <dbReference type="NCBI Taxonomy" id="1076256"/>
    <lineage>
        <taxon>Eukaryota</taxon>
        <taxon>Fungi</taxon>
        <taxon>Dikarya</taxon>
        <taxon>Basidiomycota</taxon>
        <taxon>Agaricomycotina</taxon>
        <taxon>Agaricomycetes</taxon>
        <taxon>Agaricomycetidae</taxon>
        <taxon>Agaricales</taxon>
        <taxon>Marasmiineae</taxon>
        <taxon>Physalacriaceae</taxon>
        <taxon>Armillaria</taxon>
    </lineage>
</organism>
<dbReference type="AlphaFoldDB" id="A0A2H3B7J4"/>
<protein>
    <submittedName>
        <fullName evidence="1">Uncharacterized protein</fullName>
    </submittedName>
</protein>
<evidence type="ECO:0000313" key="1">
    <source>
        <dbReference type="EMBL" id="PBK65650.1"/>
    </source>
</evidence>